<geneLocation type="plasmid" evidence="1 2">
    <name>pl40</name>
</geneLocation>
<accession>B5RP38</accession>
<organism evidence="1 2">
    <name type="scientific">Borrelia duttonii (strain Ly)</name>
    <dbReference type="NCBI Taxonomy" id="412419"/>
    <lineage>
        <taxon>Bacteria</taxon>
        <taxon>Pseudomonadati</taxon>
        <taxon>Spirochaetota</taxon>
        <taxon>Spirochaetia</taxon>
        <taxon>Spirochaetales</taxon>
        <taxon>Borreliaceae</taxon>
        <taxon>Borrelia</taxon>
    </lineage>
</organism>
<dbReference type="PROSITE" id="PS51257">
    <property type="entry name" value="PROKAR_LIPOPROTEIN"/>
    <property type="match status" value="1"/>
</dbReference>
<protein>
    <submittedName>
        <fullName evidence="1">Family 113-like protein, lipoprotein</fullName>
    </submittedName>
</protein>
<evidence type="ECO:0000313" key="2">
    <source>
        <dbReference type="Proteomes" id="UP000000611"/>
    </source>
</evidence>
<keyword evidence="2" id="KW-1185">Reference proteome</keyword>
<dbReference type="KEGG" id="bdu:BDU_5029"/>
<evidence type="ECO:0000313" key="1">
    <source>
        <dbReference type="EMBL" id="ACH94124.1"/>
    </source>
</evidence>
<dbReference type="AlphaFoldDB" id="B5RP38"/>
<dbReference type="OrthoDB" id="351293at2"/>
<keyword evidence="1" id="KW-0614">Plasmid</keyword>
<dbReference type="HOGENOM" id="CLU_1275656_0_0_12"/>
<reference evidence="1 2" key="1">
    <citation type="journal article" date="2008" name="PLoS Genet.">
        <title>The genome of Borrelia recurrentis, the agent of deadly louse-borne relapsing fever, is a degraded subset of tick-borne Borrelia duttonii.</title>
        <authorList>
            <person name="Lescot M."/>
            <person name="Audic S."/>
            <person name="Robert C."/>
            <person name="Nguyen T.T."/>
            <person name="Blanc G."/>
            <person name="Cutler S.J."/>
            <person name="Wincker P."/>
            <person name="Couloux A."/>
            <person name="Claverie J.-M."/>
            <person name="Raoult D."/>
            <person name="Drancourt M."/>
        </authorList>
    </citation>
    <scope>NUCLEOTIDE SEQUENCE [LARGE SCALE GENOMIC DNA]</scope>
    <source>
        <strain evidence="1 2">Ly</strain>
    </source>
</reference>
<dbReference type="Proteomes" id="UP000000611">
    <property type="component" value="Plasmid pl40"/>
</dbReference>
<dbReference type="RefSeq" id="WP_012539523.1">
    <property type="nucleotide sequence ID" value="NC_011250.1"/>
</dbReference>
<proteinExistence type="predicted"/>
<name>B5RP38_BORDL</name>
<dbReference type="EMBL" id="CP000987">
    <property type="protein sequence ID" value="ACH94124.1"/>
    <property type="molecule type" value="Genomic_DNA"/>
</dbReference>
<gene>
    <name evidence="1" type="ordered locus">BDU_5029</name>
</gene>
<sequence>MYKYLKHILIYSLILIYSCADKVHEGKGLALTTNSQQTYKTKNFNTIIHRFNKYAELAREAIKKHKSGKDIRKDFDEIQTYVENYDKLISWIEKNPDKKKELDKDWTEAYNWLEKRRSKNASEKTLIKYISDGIDCGINLSCQDTKKQYGTKENQIDLFFVQNLRDIFLAHSDPEEIFITFKTLDISGLKDKF</sequence>